<organism evidence="3 4">
    <name type="scientific">Candidatus Eisenbergiella merdigallinarum</name>
    <dbReference type="NCBI Taxonomy" id="2838552"/>
    <lineage>
        <taxon>Bacteria</taxon>
        <taxon>Bacillati</taxon>
        <taxon>Bacillota</taxon>
        <taxon>Clostridia</taxon>
        <taxon>Lachnospirales</taxon>
        <taxon>Lachnospiraceae</taxon>
        <taxon>Eisenbergiella</taxon>
    </lineage>
</organism>
<reference evidence="3" key="2">
    <citation type="submission" date="2021-04" db="EMBL/GenBank/DDBJ databases">
        <authorList>
            <person name="Gilroy R."/>
        </authorList>
    </citation>
    <scope>NUCLEOTIDE SEQUENCE</scope>
    <source>
        <strain evidence="3">USAMLcec3-2134</strain>
    </source>
</reference>
<dbReference type="InterPro" id="IPR037401">
    <property type="entry name" value="SnoaL-like"/>
</dbReference>
<dbReference type="InterPro" id="IPR032710">
    <property type="entry name" value="NTF2-like_dom_sf"/>
</dbReference>
<sequence length="129" mass="14802">MNIKNFWRDVLRQDADAIRAYFHPGAWVNWHNTDEHFTVEEFIRANCEYPGHWDGEVERMVEAEGLIVTATRVYAKGRSVSFHVASFIRVTDGKIASIDEYWGDDGRPPQWRQDMGIGTTISGGGNEDR</sequence>
<dbReference type="Pfam" id="PF12680">
    <property type="entry name" value="SnoaL_2"/>
    <property type="match status" value="1"/>
</dbReference>
<evidence type="ECO:0000313" key="3">
    <source>
        <dbReference type="EMBL" id="HJB92044.1"/>
    </source>
</evidence>
<dbReference type="Gene3D" id="3.10.450.50">
    <property type="match status" value="1"/>
</dbReference>
<dbReference type="EMBL" id="DWXE01000043">
    <property type="protein sequence ID" value="HJB92044.1"/>
    <property type="molecule type" value="Genomic_DNA"/>
</dbReference>
<evidence type="ECO:0000256" key="1">
    <source>
        <dbReference type="SAM" id="MobiDB-lite"/>
    </source>
</evidence>
<feature type="region of interest" description="Disordered" evidence="1">
    <location>
        <begin position="106"/>
        <end position="129"/>
    </location>
</feature>
<reference evidence="3" key="1">
    <citation type="journal article" date="2021" name="PeerJ">
        <title>Extensive microbial diversity within the chicken gut microbiome revealed by metagenomics and culture.</title>
        <authorList>
            <person name="Gilroy R."/>
            <person name="Ravi A."/>
            <person name="Getino M."/>
            <person name="Pursley I."/>
            <person name="Horton D.L."/>
            <person name="Alikhan N.F."/>
            <person name="Baker D."/>
            <person name="Gharbi K."/>
            <person name="Hall N."/>
            <person name="Watson M."/>
            <person name="Adriaenssens E.M."/>
            <person name="Foster-Nyarko E."/>
            <person name="Jarju S."/>
            <person name="Secka A."/>
            <person name="Antonio M."/>
            <person name="Oren A."/>
            <person name="Chaudhuri R.R."/>
            <person name="La Ragione R."/>
            <person name="Hildebrand F."/>
            <person name="Pallen M.J."/>
        </authorList>
    </citation>
    <scope>NUCLEOTIDE SEQUENCE</scope>
    <source>
        <strain evidence="3">USAMLcec3-2134</strain>
    </source>
</reference>
<dbReference type="AlphaFoldDB" id="A0A9D2SDQ1"/>
<evidence type="ECO:0000259" key="2">
    <source>
        <dbReference type="Pfam" id="PF12680"/>
    </source>
</evidence>
<dbReference type="Proteomes" id="UP000886883">
    <property type="component" value="Unassembled WGS sequence"/>
</dbReference>
<proteinExistence type="predicted"/>
<protein>
    <submittedName>
        <fullName evidence="3">Nuclear transport factor 2 family protein</fullName>
    </submittedName>
</protein>
<gene>
    <name evidence="3" type="ORF">H9763_11355</name>
</gene>
<name>A0A9D2SDQ1_9FIRM</name>
<evidence type="ECO:0000313" key="4">
    <source>
        <dbReference type="Proteomes" id="UP000886883"/>
    </source>
</evidence>
<feature type="domain" description="SnoaL-like" evidence="2">
    <location>
        <begin position="6"/>
        <end position="97"/>
    </location>
</feature>
<dbReference type="SUPFAM" id="SSF54427">
    <property type="entry name" value="NTF2-like"/>
    <property type="match status" value="1"/>
</dbReference>
<comment type="caution">
    <text evidence="3">The sequence shown here is derived from an EMBL/GenBank/DDBJ whole genome shotgun (WGS) entry which is preliminary data.</text>
</comment>
<accession>A0A9D2SDQ1</accession>